<accession>A0ABY6SZX0</accession>
<evidence type="ECO:0000313" key="3">
    <source>
        <dbReference type="EMBL" id="VDG74199.1"/>
    </source>
</evidence>
<evidence type="ECO:0000313" key="4">
    <source>
        <dbReference type="Proteomes" id="UP000277570"/>
    </source>
</evidence>
<keyword evidence="4" id="KW-1185">Reference proteome</keyword>
<feature type="compositionally biased region" description="Basic and acidic residues" evidence="2">
    <location>
        <begin position="104"/>
        <end position="119"/>
    </location>
</feature>
<evidence type="ECO:0000256" key="1">
    <source>
        <dbReference type="SAM" id="Coils"/>
    </source>
</evidence>
<evidence type="ECO:0008006" key="5">
    <source>
        <dbReference type="Google" id="ProtNLM"/>
    </source>
</evidence>
<keyword evidence="1" id="KW-0175">Coiled coil</keyword>
<dbReference type="RefSeq" id="WP_125150004.1">
    <property type="nucleotide sequence ID" value="NZ_UYIN01000022.1"/>
</dbReference>
<dbReference type="EMBL" id="UYIN01000022">
    <property type="protein sequence ID" value="VDG74199.1"/>
    <property type="molecule type" value="Genomic_DNA"/>
</dbReference>
<sequence>MKRKLIALYPILYEAKQYEVGEELPTNNNEMTENWIKGGAAKWNEEAEEENKASVVVVREEYEKRMANMEEQHKLELEKIKNEKEEAITKYNELLKSQALGDLEESKEKDDNKDSKNEENQQSSKTKAKLSKKTDK</sequence>
<name>A0ABY6SZX0_9CLOT</name>
<comment type="caution">
    <text evidence="3">The sequence shown here is derived from an EMBL/GenBank/DDBJ whole genome shotgun (WGS) entry which is preliminary data.</text>
</comment>
<protein>
    <recommendedName>
        <fullName evidence="5">Phage protein</fullName>
    </recommendedName>
</protein>
<feature type="region of interest" description="Disordered" evidence="2">
    <location>
        <begin position="97"/>
        <end position="136"/>
    </location>
</feature>
<feature type="coiled-coil region" evidence="1">
    <location>
        <begin position="52"/>
        <end position="97"/>
    </location>
</feature>
<evidence type="ECO:0000256" key="2">
    <source>
        <dbReference type="SAM" id="MobiDB-lite"/>
    </source>
</evidence>
<reference evidence="3 4" key="1">
    <citation type="submission" date="2018-11" db="EMBL/GenBank/DDBJ databases">
        <authorList>
            <consortium name="Pathogen Informatics"/>
        </authorList>
    </citation>
    <scope>NUCLEOTIDE SEQUENCE [LARGE SCALE GENOMIC DNA]</scope>
    <source>
        <strain evidence="3 4">NCTC10913</strain>
    </source>
</reference>
<gene>
    <name evidence="3" type="ORF">NCTC10913_04579</name>
</gene>
<dbReference type="Proteomes" id="UP000277570">
    <property type="component" value="Unassembled WGS sequence"/>
</dbReference>
<proteinExistence type="predicted"/>
<organism evidence="3 4">
    <name type="scientific">Clostridium carnis</name>
    <dbReference type="NCBI Taxonomy" id="1530"/>
    <lineage>
        <taxon>Bacteria</taxon>
        <taxon>Bacillati</taxon>
        <taxon>Bacillota</taxon>
        <taxon>Clostridia</taxon>
        <taxon>Eubacteriales</taxon>
        <taxon>Clostridiaceae</taxon>
        <taxon>Clostridium</taxon>
    </lineage>
</organism>
<feature type="compositionally biased region" description="Basic residues" evidence="2">
    <location>
        <begin position="126"/>
        <end position="136"/>
    </location>
</feature>